<feature type="transmembrane region" description="Helical" evidence="7">
    <location>
        <begin position="188"/>
        <end position="210"/>
    </location>
</feature>
<feature type="transmembrane region" description="Helical" evidence="7">
    <location>
        <begin position="100"/>
        <end position="122"/>
    </location>
</feature>
<keyword evidence="2 7" id="KW-0812">Transmembrane</keyword>
<evidence type="ECO:0000256" key="2">
    <source>
        <dbReference type="ARBA" id="ARBA00022692"/>
    </source>
</evidence>
<evidence type="ECO:0000256" key="3">
    <source>
        <dbReference type="ARBA" id="ARBA00022989"/>
    </source>
</evidence>
<accession>A0A6G1LEN9</accession>
<comment type="subcellular location">
    <subcellularLocation>
        <location evidence="1">Membrane</location>
        <topology evidence="1">Multi-pass membrane protein</topology>
    </subcellularLocation>
</comment>
<feature type="transmembrane region" description="Helical" evidence="7">
    <location>
        <begin position="21"/>
        <end position="42"/>
    </location>
</feature>
<evidence type="ECO:0000256" key="6">
    <source>
        <dbReference type="SAM" id="MobiDB-lite"/>
    </source>
</evidence>
<gene>
    <name evidence="9" type="ORF">EJ03DRAFT_44815</name>
</gene>
<dbReference type="AlphaFoldDB" id="A0A6G1LEN9"/>
<evidence type="ECO:0000256" key="1">
    <source>
        <dbReference type="ARBA" id="ARBA00004141"/>
    </source>
</evidence>
<feature type="domain" description="Rhodopsin" evidence="8">
    <location>
        <begin position="4"/>
        <end position="253"/>
    </location>
</feature>
<feature type="transmembrane region" description="Helical" evidence="7">
    <location>
        <begin position="151"/>
        <end position="176"/>
    </location>
</feature>
<protein>
    <recommendedName>
        <fullName evidence="8">Rhodopsin domain-containing protein</fullName>
    </recommendedName>
</protein>
<dbReference type="PANTHER" id="PTHR33048">
    <property type="entry name" value="PTH11-LIKE INTEGRAL MEMBRANE PROTEIN (AFU_ORTHOLOGUE AFUA_5G11245)"/>
    <property type="match status" value="1"/>
</dbReference>
<dbReference type="Pfam" id="PF20684">
    <property type="entry name" value="Fung_rhodopsin"/>
    <property type="match status" value="1"/>
</dbReference>
<evidence type="ECO:0000313" key="10">
    <source>
        <dbReference type="Proteomes" id="UP000799436"/>
    </source>
</evidence>
<evidence type="ECO:0000259" key="8">
    <source>
        <dbReference type="Pfam" id="PF20684"/>
    </source>
</evidence>
<keyword evidence="3 7" id="KW-1133">Transmembrane helix</keyword>
<sequence length="446" mass="49676">MMIARFAVRVSKEGGGLGLDDLLVLASSLFASAVVGLAVWSSNARLIDRHFWDVRPDHQVEAVALIWLGIVFFIAGTCLLRCSVLLFYRRIQADIWKVKWIFAVWVAFGFTLIYSLAIVLALDLTCQPTQALWKAFSASWRQQHEYSCANILLVNLFSGIISTASDALTFLLPCLMLRGLEISGRQKLALYGLFALNVVVVASGAGRTWALFGFSSASRGDITWYGFWIFFWSITEMEINLISVCAPSVRILCNQYLCTPQIEESRNSSIPGLRTRGHPRSGSTLSFGNLWSRRSSGLVGLHRAVFGTGINSMPEAFKAESILEIGRSSENRLRSAPIWTPEGARLAEKYAEQVEESHRQQYRTIYDQPSSEHTLDQSRPTPVVTITCSNPLAEGHAFDHDAARPVRYSENQRYRSVANWPLPGKKGLSSRISTVQSPSDERTISS</sequence>
<evidence type="ECO:0000313" key="9">
    <source>
        <dbReference type="EMBL" id="KAF2771062.1"/>
    </source>
</evidence>
<name>A0A6G1LEN9_9PEZI</name>
<reference evidence="9" key="1">
    <citation type="journal article" date="2020" name="Stud. Mycol.">
        <title>101 Dothideomycetes genomes: a test case for predicting lifestyles and emergence of pathogens.</title>
        <authorList>
            <person name="Haridas S."/>
            <person name="Albert R."/>
            <person name="Binder M."/>
            <person name="Bloem J."/>
            <person name="Labutti K."/>
            <person name="Salamov A."/>
            <person name="Andreopoulos B."/>
            <person name="Baker S."/>
            <person name="Barry K."/>
            <person name="Bills G."/>
            <person name="Bluhm B."/>
            <person name="Cannon C."/>
            <person name="Castanera R."/>
            <person name="Culley D."/>
            <person name="Daum C."/>
            <person name="Ezra D."/>
            <person name="Gonzalez J."/>
            <person name="Henrissat B."/>
            <person name="Kuo A."/>
            <person name="Liang C."/>
            <person name="Lipzen A."/>
            <person name="Lutzoni F."/>
            <person name="Magnuson J."/>
            <person name="Mondo S."/>
            <person name="Nolan M."/>
            <person name="Ohm R."/>
            <person name="Pangilinan J."/>
            <person name="Park H.-J."/>
            <person name="Ramirez L."/>
            <person name="Alfaro M."/>
            <person name="Sun H."/>
            <person name="Tritt A."/>
            <person name="Yoshinaga Y."/>
            <person name="Zwiers L.-H."/>
            <person name="Turgeon B."/>
            <person name="Goodwin S."/>
            <person name="Spatafora J."/>
            <person name="Crous P."/>
            <person name="Grigoriev I."/>
        </authorList>
    </citation>
    <scope>NUCLEOTIDE SEQUENCE</scope>
    <source>
        <strain evidence="9">CBS 116005</strain>
    </source>
</reference>
<dbReference type="Proteomes" id="UP000799436">
    <property type="component" value="Unassembled WGS sequence"/>
</dbReference>
<dbReference type="EMBL" id="ML995821">
    <property type="protein sequence ID" value="KAF2771062.1"/>
    <property type="molecule type" value="Genomic_DNA"/>
</dbReference>
<dbReference type="InterPro" id="IPR052337">
    <property type="entry name" value="SAT4-like"/>
</dbReference>
<evidence type="ECO:0000256" key="7">
    <source>
        <dbReference type="SAM" id="Phobius"/>
    </source>
</evidence>
<dbReference type="GO" id="GO:0016020">
    <property type="term" value="C:membrane"/>
    <property type="evidence" value="ECO:0007669"/>
    <property type="project" value="UniProtKB-SubCell"/>
</dbReference>
<feature type="transmembrane region" description="Helical" evidence="7">
    <location>
        <begin position="62"/>
        <end position="88"/>
    </location>
</feature>
<comment type="similarity">
    <text evidence="5">Belongs to the SAT4 family.</text>
</comment>
<evidence type="ECO:0000256" key="4">
    <source>
        <dbReference type="ARBA" id="ARBA00023136"/>
    </source>
</evidence>
<evidence type="ECO:0000256" key="5">
    <source>
        <dbReference type="ARBA" id="ARBA00038359"/>
    </source>
</evidence>
<dbReference type="OrthoDB" id="4525788at2759"/>
<keyword evidence="10" id="KW-1185">Reference proteome</keyword>
<feature type="region of interest" description="Disordered" evidence="6">
    <location>
        <begin position="425"/>
        <end position="446"/>
    </location>
</feature>
<proteinExistence type="inferred from homology"/>
<dbReference type="InterPro" id="IPR049326">
    <property type="entry name" value="Rhodopsin_dom_fungi"/>
</dbReference>
<keyword evidence="4 7" id="KW-0472">Membrane</keyword>
<dbReference type="PANTHER" id="PTHR33048:SF129">
    <property type="entry name" value="INTEGRAL MEMBRANE PROTEIN-RELATED"/>
    <property type="match status" value="1"/>
</dbReference>
<organism evidence="9 10">
    <name type="scientific">Teratosphaeria nubilosa</name>
    <dbReference type="NCBI Taxonomy" id="161662"/>
    <lineage>
        <taxon>Eukaryota</taxon>
        <taxon>Fungi</taxon>
        <taxon>Dikarya</taxon>
        <taxon>Ascomycota</taxon>
        <taxon>Pezizomycotina</taxon>
        <taxon>Dothideomycetes</taxon>
        <taxon>Dothideomycetidae</taxon>
        <taxon>Mycosphaerellales</taxon>
        <taxon>Teratosphaeriaceae</taxon>
        <taxon>Teratosphaeria</taxon>
    </lineage>
</organism>